<evidence type="ECO:0000313" key="5">
    <source>
        <dbReference type="Proteomes" id="UP001501758"/>
    </source>
</evidence>
<evidence type="ECO:0000256" key="2">
    <source>
        <dbReference type="ARBA" id="ARBA00023136"/>
    </source>
</evidence>
<accession>A0ABN1IJ34</accession>
<sequence>MIPFWIQSQDLSINGVVTSLENGKTIENINILVKDSISNTIISYAISDHEGKFSMKIGSDIANLYISIVDSRYENYKKPLEHSKENNSQILTHHISLQKRIIPLEEVYIVSERKTRVKNDTTFYKVSSFVTGEEKVIEDVLTKLPGIKVMEDGRIKFKGKEIESVLIEGDNLFNHDYTRGTRNINIGIIDEIQALENFSENKLLKNIEDSQKIALNLTLKKDVSDISTNTDVGYGYNDERDINLNALLISKSIKAFSFVEHNNIGKSTSSISREISGLNNSSRRNQLRATNMLDIQNISTPLSQKRANINNAWAGAFNGLFNLSSTSKLAVDYIYYDDVLKRTQSNQVEFTFDNDPLLAIDNTSIINKRPVIHNANLSITQDISNKSILKYQGEFLWETIDLSSDILNNDEIQSSLFNAKSTFLNNSIEYTQKTNEKTAFQFISTLSYDDSAQDYSIAPGLSLDNNSIDDTDSTIQNIISEKLRSENHFSFFHKNNRTKFHIKTGLEYQEEKLNTDLIDADSNTFLNDLTYQQLNPFLQVLLTLKTKKWTVRAFQNTKYLNLDLTNLGLGKQQSNRFVFNPKLDLNFKPSLQSTFSFSYSYNEFPQSVYNLHPESILTSFRSIRKNTVDLTTKKVNNSSISFNYADAFNSLNFNITGSYNNIQDNYIFNQDINRDIAISSFFIANNSDKNYTISFNLNKNLAFIRTNTELNSSYSISKYRNLVNSSDIRNNTSKNLTNTLVLKNGFFKKKVIWINTFEHQNSNFETESGLTNKLNSFRYRTKITYQPLKKLTLGINYDFYNPSLENTKSKTFSFLDTSLNYRIKDDIDFTLTGNNLLGIKDYVINTNSDFSTATSTFNLIDRYIMLKLSFKF</sequence>
<dbReference type="EMBL" id="BAAAGE010000001">
    <property type="protein sequence ID" value="GAA0715091.1"/>
    <property type="molecule type" value="Genomic_DNA"/>
</dbReference>
<keyword evidence="2" id="KW-0472">Membrane</keyword>
<comment type="subcellular location">
    <subcellularLocation>
        <location evidence="1">Cell outer membrane</location>
    </subcellularLocation>
</comment>
<proteinExistence type="predicted"/>
<organism evidence="4 5">
    <name type="scientific">Aquimarina litoralis</name>
    <dbReference type="NCBI Taxonomy" id="584605"/>
    <lineage>
        <taxon>Bacteria</taxon>
        <taxon>Pseudomonadati</taxon>
        <taxon>Bacteroidota</taxon>
        <taxon>Flavobacteriia</taxon>
        <taxon>Flavobacteriales</taxon>
        <taxon>Flavobacteriaceae</taxon>
        <taxon>Aquimarina</taxon>
    </lineage>
</organism>
<gene>
    <name evidence="4" type="ORF">GCM10009430_09070</name>
</gene>
<protein>
    <submittedName>
        <fullName evidence="4">Uncharacterized protein</fullName>
    </submittedName>
</protein>
<keyword evidence="5" id="KW-1185">Reference proteome</keyword>
<keyword evidence="3" id="KW-0998">Cell outer membrane</keyword>
<dbReference type="InterPro" id="IPR036942">
    <property type="entry name" value="Beta-barrel_TonB_sf"/>
</dbReference>
<dbReference type="SUPFAM" id="SSF56935">
    <property type="entry name" value="Porins"/>
    <property type="match status" value="1"/>
</dbReference>
<dbReference type="Gene3D" id="2.40.170.20">
    <property type="entry name" value="TonB-dependent receptor, beta-barrel domain"/>
    <property type="match status" value="1"/>
</dbReference>
<comment type="caution">
    <text evidence="4">The sequence shown here is derived from an EMBL/GenBank/DDBJ whole genome shotgun (WGS) entry which is preliminary data.</text>
</comment>
<reference evidence="4 5" key="1">
    <citation type="journal article" date="2019" name="Int. J. Syst. Evol. Microbiol.">
        <title>The Global Catalogue of Microorganisms (GCM) 10K type strain sequencing project: providing services to taxonomists for standard genome sequencing and annotation.</title>
        <authorList>
            <consortium name="The Broad Institute Genomics Platform"/>
            <consortium name="The Broad Institute Genome Sequencing Center for Infectious Disease"/>
            <person name="Wu L."/>
            <person name="Ma J."/>
        </authorList>
    </citation>
    <scope>NUCLEOTIDE SEQUENCE [LARGE SCALE GENOMIC DNA]</scope>
    <source>
        <strain evidence="4 5">JCM 15974</strain>
    </source>
</reference>
<dbReference type="Proteomes" id="UP001501758">
    <property type="component" value="Unassembled WGS sequence"/>
</dbReference>
<evidence type="ECO:0000256" key="1">
    <source>
        <dbReference type="ARBA" id="ARBA00004442"/>
    </source>
</evidence>
<evidence type="ECO:0000256" key="3">
    <source>
        <dbReference type="ARBA" id="ARBA00023237"/>
    </source>
</evidence>
<evidence type="ECO:0000313" key="4">
    <source>
        <dbReference type="EMBL" id="GAA0715091.1"/>
    </source>
</evidence>
<name>A0ABN1IJ34_9FLAO</name>